<keyword evidence="4" id="KW-1185">Reference proteome</keyword>
<evidence type="ECO:0000256" key="1">
    <source>
        <dbReference type="SAM" id="Coils"/>
    </source>
</evidence>
<evidence type="ECO:0000313" key="4">
    <source>
        <dbReference type="Proteomes" id="UP000507470"/>
    </source>
</evidence>
<dbReference type="AlphaFoldDB" id="A0A6J8CCM4"/>
<evidence type="ECO:0000313" key="3">
    <source>
        <dbReference type="EMBL" id="CAC5392784.1"/>
    </source>
</evidence>
<accession>A0A6J8CCM4</accession>
<keyword evidence="1" id="KW-0175">Coiled coil</keyword>
<dbReference type="Proteomes" id="UP000507470">
    <property type="component" value="Unassembled WGS sequence"/>
</dbReference>
<proteinExistence type="predicted"/>
<dbReference type="OrthoDB" id="10360485at2759"/>
<feature type="region of interest" description="Disordered" evidence="2">
    <location>
        <begin position="270"/>
        <end position="303"/>
    </location>
</feature>
<feature type="compositionally biased region" description="Polar residues" evidence="2">
    <location>
        <begin position="10"/>
        <end position="23"/>
    </location>
</feature>
<feature type="region of interest" description="Disordered" evidence="2">
    <location>
        <begin position="1"/>
        <end position="32"/>
    </location>
</feature>
<reference evidence="3 4" key="1">
    <citation type="submission" date="2020-06" db="EMBL/GenBank/DDBJ databases">
        <authorList>
            <person name="Li R."/>
            <person name="Bekaert M."/>
        </authorList>
    </citation>
    <scope>NUCLEOTIDE SEQUENCE [LARGE SCALE GENOMIC DNA]</scope>
    <source>
        <strain evidence="4">wild</strain>
    </source>
</reference>
<dbReference type="EMBL" id="CACVKT020005076">
    <property type="protein sequence ID" value="CAC5392784.1"/>
    <property type="molecule type" value="Genomic_DNA"/>
</dbReference>
<gene>
    <name evidence="3" type="ORF">MCOR_27694</name>
</gene>
<sequence>MDEKKYLSKTFPSPLSRLSSYNSETDKGCEGKQDYQVVDSAYEDSLEQRTSEVLKMKIKMDENNHEIEKKMILEESGRRYQLLENENENLTVKNLDQERHIQRIGSASEKKDKEIKELKRIAQDDKRKFEQMKKELSNKIGHLEEQMQLSSQINTKQREEIEKLRNELTWVESELKKMKNEKIFQDCAVGQQLKDLKAEMQRQFEQQSCQAEKLMSQMTSLMNKNGSGIHEPESTVKITAAEHVQVSINHMRGQNAMNVHKKVCPPKQFIPDFSCDRKRQNVPKTPMQRKNGPSGCKIQQKSE</sequence>
<organism evidence="3 4">
    <name type="scientific">Mytilus coruscus</name>
    <name type="common">Sea mussel</name>
    <dbReference type="NCBI Taxonomy" id="42192"/>
    <lineage>
        <taxon>Eukaryota</taxon>
        <taxon>Metazoa</taxon>
        <taxon>Spiralia</taxon>
        <taxon>Lophotrochozoa</taxon>
        <taxon>Mollusca</taxon>
        <taxon>Bivalvia</taxon>
        <taxon>Autobranchia</taxon>
        <taxon>Pteriomorphia</taxon>
        <taxon>Mytilida</taxon>
        <taxon>Mytiloidea</taxon>
        <taxon>Mytilidae</taxon>
        <taxon>Mytilinae</taxon>
        <taxon>Mytilus</taxon>
    </lineage>
</organism>
<evidence type="ECO:0000256" key="2">
    <source>
        <dbReference type="SAM" id="MobiDB-lite"/>
    </source>
</evidence>
<protein>
    <submittedName>
        <fullName evidence="3">Uncharacterized protein</fullName>
    </submittedName>
</protein>
<feature type="coiled-coil region" evidence="1">
    <location>
        <begin position="73"/>
        <end position="217"/>
    </location>
</feature>
<name>A0A6J8CCM4_MYTCO</name>